<dbReference type="EMBL" id="CAMXCT020001496">
    <property type="protein sequence ID" value="CAL1143990.1"/>
    <property type="molecule type" value="Genomic_DNA"/>
</dbReference>
<reference evidence="3" key="2">
    <citation type="submission" date="2024-04" db="EMBL/GenBank/DDBJ databases">
        <authorList>
            <person name="Chen Y."/>
            <person name="Shah S."/>
            <person name="Dougan E. K."/>
            <person name="Thang M."/>
            <person name="Chan C."/>
        </authorList>
    </citation>
    <scope>NUCLEOTIDE SEQUENCE [LARGE SCALE GENOMIC DNA]</scope>
</reference>
<dbReference type="EMBL" id="CAMXCT030001496">
    <property type="protein sequence ID" value="CAL4777927.1"/>
    <property type="molecule type" value="Genomic_DNA"/>
</dbReference>
<evidence type="ECO:0000256" key="1">
    <source>
        <dbReference type="SAM" id="Coils"/>
    </source>
</evidence>
<evidence type="ECO:0000313" key="3">
    <source>
        <dbReference type="EMBL" id="CAL1143990.1"/>
    </source>
</evidence>
<dbReference type="Proteomes" id="UP001152797">
    <property type="component" value="Unassembled WGS sequence"/>
</dbReference>
<gene>
    <name evidence="2" type="ORF">C1SCF055_LOCUS17589</name>
</gene>
<name>A0A9P1CFF6_9DINO</name>
<protein>
    <submittedName>
        <fullName evidence="2">Uncharacterized protein</fullName>
    </submittedName>
</protein>
<evidence type="ECO:0000313" key="4">
    <source>
        <dbReference type="Proteomes" id="UP001152797"/>
    </source>
</evidence>
<evidence type="ECO:0000313" key="2">
    <source>
        <dbReference type="EMBL" id="CAI3990615.1"/>
    </source>
</evidence>
<keyword evidence="1" id="KW-0175">Coiled coil</keyword>
<feature type="coiled-coil region" evidence="1">
    <location>
        <begin position="63"/>
        <end position="90"/>
    </location>
</feature>
<keyword evidence="4" id="KW-1185">Reference proteome</keyword>
<dbReference type="EMBL" id="CAMXCT010001496">
    <property type="protein sequence ID" value="CAI3990615.1"/>
    <property type="molecule type" value="Genomic_DNA"/>
</dbReference>
<organism evidence="2">
    <name type="scientific">Cladocopium goreaui</name>
    <dbReference type="NCBI Taxonomy" id="2562237"/>
    <lineage>
        <taxon>Eukaryota</taxon>
        <taxon>Sar</taxon>
        <taxon>Alveolata</taxon>
        <taxon>Dinophyceae</taxon>
        <taxon>Suessiales</taxon>
        <taxon>Symbiodiniaceae</taxon>
        <taxon>Cladocopium</taxon>
    </lineage>
</organism>
<proteinExistence type="predicted"/>
<reference evidence="2" key="1">
    <citation type="submission" date="2022-10" db="EMBL/GenBank/DDBJ databases">
        <authorList>
            <person name="Chen Y."/>
            <person name="Dougan E. K."/>
            <person name="Chan C."/>
            <person name="Rhodes N."/>
            <person name="Thang M."/>
        </authorList>
    </citation>
    <scope>NUCLEOTIDE SEQUENCE</scope>
</reference>
<dbReference type="AlphaFoldDB" id="A0A9P1CFF6"/>
<sequence length="165" mass="17801">MSEISCSSELLVPEASSVGCGCAVPPSTMLLLATMLLVTAVLLCHRLHAERSLVDVKAISDKLKEAQVVAVQSTAQVDHLREEVADLRKTLQQRETFLAQVMGAKAQDGLPGTPLSQEARTLPLQPVNRRFVASGSSFAMSAGEVEWPIHEDSSVHTASIPQRMR</sequence>
<accession>A0A9P1CFF6</accession>
<comment type="caution">
    <text evidence="2">The sequence shown here is derived from an EMBL/GenBank/DDBJ whole genome shotgun (WGS) entry which is preliminary data.</text>
</comment>